<protein>
    <recommendedName>
        <fullName evidence="5">Histone chaperone domain-containing protein</fullName>
    </recommendedName>
</protein>
<name>A0A438KN53_VITVI</name>
<evidence type="ECO:0000256" key="4">
    <source>
        <dbReference type="SAM" id="MobiDB-lite"/>
    </source>
</evidence>
<dbReference type="InterPro" id="IPR037647">
    <property type="entry name" value="HIRIP3"/>
</dbReference>
<reference evidence="6 7" key="1">
    <citation type="journal article" date="2018" name="PLoS Genet.">
        <title>Population sequencing reveals clonal diversity and ancestral inbreeding in the grapevine cultivar Chardonnay.</title>
        <authorList>
            <person name="Roach M.J."/>
            <person name="Johnson D.L."/>
            <person name="Bohlmann J."/>
            <person name="van Vuuren H.J."/>
            <person name="Jones S.J."/>
            <person name="Pretorius I.S."/>
            <person name="Schmidt S.A."/>
            <person name="Borneman A.R."/>
        </authorList>
    </citation>
    <scope>NUCLEOTIDE SEQUENCE [LARGE SCALE GENOMIC DNA]</scope>
    <source>
        <strain evidence="7">cv. Chardonnay</strain>
        <tissue evidence="6">Leaf</tissue>
    </source>
</reference>
<sequence>MTFLFLCSDIKEVRKKKERAKELEGIDTSNIVLSSRRRSTRSFVAPPKPKIPDESESEDAEDTDDDDDDDDDDEEEEVEDEEDDGGEDDDASQSEELNEGIVNCSIHVKPG</sequence>
<dbReference type="PANTHER" id="PTHR15410">
    <property type="entry name" value="HIRA-INTERACTING PROTEIN 3"/>
    <property type="match status" value="1"/>
</dbReference>
<proteinExistence type="predicted"/>
<dbReference type="Proteomes" id="UP000288805">
    <property type="component" value="Unassembled WGS sequence"/>
</dbReference>
<feature type="domain" description="Histone chaperone" evidence="5">
    <location>
        <begin position="17"/>
        <end position="52"/>
    </location>
</feature>
<feature type="compositionally biased region" description="Acidic residues" evidence="4">
    <location>
        <begin position="54"/>
        <end position="98"/>
    </location>
</feature>
<evidence type="ECO:0000313" key="6">
    <source>
        <dbReference type="EMBL" id="RVX22629.1"/>
    </source>
</evidence>
<keyword evidence="3" id="KW-0539">Nucleus</keyword>
<accession>A0A438KN53</accession>
<dbReference type="EMBL" id="QGNW01000003">
    <property type="protein sequence ID" value="RVX22629.1"/>
    <property type="molecule type" value="Genomic_DNA"/>
</dbReference>
<evidence type="ECO:0000256" key="2">
    <source>
        <dbReference type="ARBA" id="ARBA00023186"/>
    </source>
</evidence>
<dbReference type="InterPro" id="IPR019098">
    <property type="entry name" value="Histone_chaperone_domain_CHZ"/>
</dbReference>
<dbReference type="SMART" id="SM01082">
    <property type="entry name" value="CHZ"/>
    <property type="match status" value="1"/>
</dbReference>
<dbReference type="GO" id="GO:0005634">
    <property type="term" value="C:nucleus"/>
    <property type="evidence" value="ECO:0007669"/>
    <property type="project" value="UniProtKB-SubCell"/>
</dbReference>
<keyword evidence="2" id="KW-0143">Chaperone</keyword>
<evidence type="ECO:0000313" key="7">
    <source>
        <dbReference type="Proteomes" id="UP000288805"/>
    </source>
</evidence>
<comment type="subcellular location">
    <subcellularLocation>
        <location evidence="1">Nucleus</location>
    </subcellularLocation>
</comment>
<evidence type="ECO:0000256" key="1">
    <source>
        <dbReference type="ARBA" id="ARBA00004123"/>
    </source>
</evidence>
<dbReference type="AlphaFoldDB" id="A0A438KN53"/>
<dbReference type="PANTHER" id="PTHR15410:SF2">
    <property type="entry name" value="HIRA-INTERACTING PROTEIN 3"/>
    <property type="match status" value="1"/>
</dbReference>
<evidence type="ECO:0000256" key="3">
    <source>
        <dbReference type="ARBA" id="ARBA00023242"/>
    </source>
</evidence>
<feature type="region of interest" description="Disordered" evidence="4">
    <location>
        <begin position="34"/>
        <end position="111"/>
    </location>
</feature>
<dbReference type="Pfam" id="PF09649">
    <property type="entry name" value="CHZ"/>
    <property type="match status" value="1"/>
</dbReference>
<gene>
    <name evidence="6" type="ORF">CK203_012548</name>
</gene>
<comment type="caution">
    <text evidence="6">The sequence shown here is derived from an EMBL/GenBank/DDBJ whole genome shotgun (WGS) entry which is preliminary data.</text>
</comment>
<organism evidence="6 7">
    <name type="scientific">Vitis vinifera</name>
    <name type="common">Grape</name>
    <dbReference type="NCBI Taxonomy" id="29760"/>
    <lineage>
        <taxon>Eukaryota</taxon>
        <taxon>Viridiplantae</taxon>
        <taxon>Streptophyta</taxon>
        <taxon>Embryophyta</taxon>
        <taxon>Tracheophyta</taxon>
        <taxon>Spermatophyta</taxon>
        <taxon>Magnoliopsida</taxon>
        <taxon>eudicotyledons</taxon>
        <taxon>Gunneridae</taxon>
        <taxon>Pentapetalae</taxon>
        <taxon>rosids</taxon>
        <taxon>Vitales</taxon>
        <taxon>Vitaceae</taxon>
        <taxon>Viteae</taxon>
        <taxon>Vitis</taxon>
    </lineage>
</organism>
<evidence type="ECO:0000259" key="5">
    <source>
        <dbReference type="SMART" id="SM01082"/>
    </source>
</evidence>